<keyword evidence="3" id="KW-0689">Ribosomal protein</keyword>
<dbReference type="GO" id="GO:0005840">
    <property type="term" value="C:ribosome"/>
    <property type="evidence" value="ECO:0007669"/>
    <property type="project" value="UniProtKB-KW"/>
</dbReference>
<dbReference type="GO" id="GO:1990904">
    <property type="term" value="C:ribonucleoprotein complex"/>
    <property type="evidence" value="ECO:0007669"/>
    <property type="project" value="UniProtKB-KW"/>
</dbReference>
<dbReference type="Proteomes" id="UP000799536">
    <property type="component" value="Unassembled WGS sequence"/>
</dbReference>
<dbReference type="GO" id="GO:0000150">
    <property type="term" value="F:DNA strand exchange activity"/>
    <property type="evidence" value="ECO:0007669"/>
    <property type="project" value="InterPro"/>
</dbReference>
<evidence type="ECO:0000313" key="11">
    <source>
        <dbReference type="EMBL" id="KAF2203236.1"/>
    </source>
</evidence>
<comment type="subcellular location">
    <subcellularLocation>
        <location evidence="1">Mitochondrion</location>
    </subcellularLocation>
</comment>
<sequence length="395" mass="45664">MTRIVEKNPRKLVKHGKHIFMWWNINTQQVLYSFFPGLEKSHLKQLPFIGKKSVPASLRPDFWKPFCTATFPTPYQGLIAYRKLREFRRLHETAWDETQPELLEQSKKSRIRALMRQKANSIADLAEVLRLQGEQAGWMAKNREEREVQSREWLEKKWAEVEELAEKGKTGEINKLQLEIKRLEDSLTRKTTEKEKERVTKAVRLHNHRLKKLQWALKMVYKRNALEKTLASGTTTPTETSIVAAEKAAENASTETLQTTSTSESPRSNLKNPITTSLLPRHLSAPLPVPFDLSSVTLEWADLYDAEYAKAWPEAVVHDVMGTLRRNPPVPNAERIAFPAYEEEVLAIKATEEEKLAREKEEEAEKKVEEEKGRVGRVMEKVKKIGNPFKLRALH</sequence>
<dbReference type="InterPro" id="IPR024629">
    <property type="entry name" value="Ribosomal_mL67"/>
</dbReference>
<keyword evidence="12" id="KW-1185">Reference proteome</keyword>
<dbReference type="OrthoDB" id="5333655at2759"/>
<evidence type="ECO:0000256" key="5">
    <source>
        <dbReference type="ARBA" id="ARBA00023128"/>
    </source>
</evidence>
<evidence type="ECO:0000256" key="1">
    <source>
        <dbReference type="ARBA" id="ARBA00004173"/>
    </source>
</evidence>
<dbReference type="AlphaFoldDB" id="A0A9P4JPL8"/>
<organism evidence="11 12">
    <name type="scientific">Delitschia confertaspora ATCC 74209</name>
    <dbReference type="NCBI Taxonomy" id="1513339"/>
    <lineage>
        <taxon>Eukaryota</taxon>
        <taxon>Fungi</taxon>
        <taxon>Dikarya</taxon>
        <taxon>Ascomycota</taxon>
        <taxon>Pezizomycotina</taxon>
        <taxon>Dothideomycetes</taxon>
        <taxon>Pleosporomycetidae</taxon>
        <taxon>Pleosporales</taxon>
        <taxon>Delitschiaceae</taxon>
        <taxon>Delitschia</taxon>
    </lineage>
</organism>
<evidence type="ECO:0000256" key="8">
    <source>
        <dbReference type="ARBA" id="ARBA00035185"/>
    </source>
</evidence>
<keyword evidence="5" id="KW-0496">Mitochondrion</keyword>
<protein>
    <recommendedName>
        <fullName evidence="8">Large ribosomal subunit protein mL67</fullName>
    </recommendedName>
</protein>
<accession>A0A9P4JPL8</accession>
<gene>
    <name evidence="11" type="ORF">GQ43DRAFT_439002</name>
</gene>
<dbReference type="GO" id="GO:0005739">
    <property type="term" value="C:mitochondrion"/>
    <property type="evidence" value="ECO:0007669"/>
    <property type="project" value="UniProtKB-SubCell"/>
</dbReference>
<keyword evidence="6" id="KW-0804">Transcription</keyword>
<dbReference type="EMBL" id="ML993909">
    <property type="protein sequence ID" value="KAF2203236.1"/>
    <property type="molecule type" value="Genomic_DNA"/>
</dbReference>
<evidence type="ECO:0000256" key="7">
    <source>
        <dbReference type="ARBA" id="ARBA00023274"/>
    </source>
</evidence>
<evidence type="ECO:0000256" key="10">
    <source>
        <dbReference type="SAM" id="MobiDB-lite"/>
    </source>
</evidence>
<comment type="caution">
    <text evidence="11">The sequence shown here is derived from an EMBL/GenBank/DDBJ whole genome shotgun (WGS) entry which is preliminary data.</text>
</comment>
<dbReference type="PANTHER" id="PTHR28184:SF1">
    <property type="entry name" value="LARGE RIBOSOMAL SUBUNIT PROTEIN ML67"/>
    <property type="match status" value="1"/>
</dbReference>
<keyword evidence="7" id="KW-0687">Ribonucleoprotein</keyword>
<feature type="region of interest" description="Disordered" evidence="10">
    <location>
        <begin position="248"/>
        <end position="271"/>
    </location>
</feature>
<feature type="coiled-coil region" evidence="9">
    <location>
        <begin position="347"/>
        <end position="381"/>
    </location>
</feature>
<feature type="coiled-coil region" evidence="9">
    <location>
        <begin position="166"/>
        <end position="193"/>
    </location>
</feature>
<evidence type="ECO:0000256" key="2">
    <source>
        <dbReference type="ARBA" id="ARBA00010741"/>
    </source>
</evidence>
<proteinExistence type="inferred from homology"/>
<dbReference type="GO" id="GO:0003697">
    <property type="term" value="F:single-stranded DNA binding"/>
    <property type="evidence" value="ECO:0007669"/>
    <property type="project" value="InterPro"/>
</dbReference>
<dbReference type="PANTHER" id="PTHR28184">
    <property type="entry name" value="MITOCHONDRIAL HOMOLOGOUS RECOMBINATION PROTEIN 1"/>
    <property type="match status" value="1"/>
</dbReference>
<keyword evidence="9" id="KW-0175">Coiled coil</keyword>
<name>A0A9P4JPL8_9PLEO</name>
<feature type="compositionally biased region" description="Low complexity" evidence="10">
    <location>
        <begin position="253"/>
        <end position="265"/>
    </location>
</feature>
<evidence type="ECO:0000256" key="4">
    <source>
        <dbReference type="ARBA" id="ARBA00023015"/>
    </source>
</evidence>
<evidence type="ECO:0000256" key="3">
    <source>
        <dbReference type="ARBA" id="ARBA00022980"/>
    </source>
</evidence>
<keyword evidence="4" id="KW-0805">Transcription regulation</keyword>
<evidence type="ECO:0000256" key="6">
    <source>
        <dbReference type="ARBA" id="ARBA00023163"/>
    </source>
</evidence>
<evidence type="ECO:0000313" key="12">
    <source>
        <dbReference type="Proteomes" id="UP000799536"/>
    </source>
</evidence>
<reference evidence="11" key="1">
    <citation type="journal article" date="2020" name="Stud. Mycol.">
        <title>101 Dothideomycetes genomes: a test case for predicting lifestyles and emergence of pathogens.</title>
        <authorList>
            <person name="Haridas S."/>
            <person name="Albert R."/>
            <person name="Binder M."/>
            <person name="Bloem J."/>
            <person name="Labutti K."/>
            <person name="Salamov A."/>
            <person name="Andreopoulos B."/>
            <person name="Baker S."/>
            <person name="Barry K."/>
            <person name="Bills G."/>
            <person name="Bluhm B."/>
            <person name="Cannon C."/>
            <person name="Castanera R."/>
            <person name="Culley D."/>
            <person name="Daum C."/>
            <person name="Ezra D."/>
            <person name="Gonzalez J."/>
            <person name="Henrissat B."/>
            <person name="Kuo A."/>
            <person name="Liang C."/>
            <person name="Lipzen A."/>
            <person name="Lutzoni F."/>
            <person name="Magnuson J."/>
            <person name="Mondo S."/>
            <person name="Nolan M."/>
            <person name="Ohm R."/>
            <person name="Pangilinan J."/>
            <person name="Park H.-J."/>
            <person name="Ramirez L."/>
            <person name="Alfaro M."/>
            <person name="Sun H."/>
            <person name="Tritt A."/>
            <person name="Yoshinaga Y."/>
            <person name="Zwiers L.-H."/>
            <person name="Turgeon B."/>
            <person name="Goodwin S."/>
            <person name="Spatafora J."/>
            <person name="Crous P."/>
            <person name="Grigoriev I."/>
        </authorList>
    </citation>
    <scope>NUCLEOTIDE SEQUENCE</scope>
    <source>
        <strain evidence="11">ATCC 74209</strain>
    </source>
</reference>
<dbReference type="GO" id="GO:0003735">
    <property type="term" value="F:structural constituent of ribosome"/>
    <property type="evidence" value="ECO:0007669"/>
    <property type="project" value="TreeGrafter"/>
</dbReference>
<comment type="similarity">
    <text evidence="2">Belongs to the mitochondrion-specific ribosomal protein mL67 family.</text>
</comment>
<evidence type="ECO:0000256" key="9">
    <source>
        <dbReference type="SAM" id="Coils"/>
    </source>
</evidence>
<dbReference type="Pfam" id="PF12829">
    <property type="entry name" value="Mhr1"/>
    <property type="match status" value="1"/>
</dbReference>